<evidence type="ECO:0000256" key="1">
    <source>
        <dbReference type="SAM" id="SignalP"/>
    </source>
</evidence>
<organism evidence="2">
    <name type="scientific">Anguilla anguilla</name>
    <name type="common">European freshwater eel</name>
    <name type="synonym">Muraena anguilla</name>
    <dbReference type="NCBI Taxonomy" id="7936"/>
    <lineage>
        <taxon>Eukaryota</taxon>
        <taxon>Metazoa</taxon>
        <taxon>Chordata</taxon>
        <taxon>Craniata</taxon>
        <taxon>Vertebrata</taxon>
        <taxon>Euteleostomi</taxon>
        <taxon>Actinopterygii</taxon>
        <taxon>Neopterygii</taxon>
        <taxon>Teleostei</taxon>
        <taxon>Anguilliformes</taxon>
        <taxon>Anguillidae</taxon>
        <taxon>Anguilla</taxon>
    </lineage>
</organism>
<proteinExistence type="predicted"/>
<protein>
    <recommendedName>
        <fullName evidence="3">Secreted protein</fullName>
    </recommendedName>
</protein>
<evidence type="ECO:0000313" key="2">
    <source>
        <dbReference type="EMBL" id="JAH38240.1"/>
    </source>
</evidence>
<dbReference type="EMBL" id="GBXM01070337">
    <property type="protein sequence ID" value="JAH38240.1"/>
    <property type="molecule type" value="Transcribed_RNA"/>
</dbReference>
<dbReference type="AlphaFoldDB" id="A0A0E9SC38"/>
<sequence>MVPLGVFMLTLLVLFALFQVQCSVDHILHHGAGNPSALELLHNRNHGNANAHGHTARCLNQLGGAGRL</sequence>
<feature type="chain" id="PRO_5002432082" description="Secreted protein" evidence="1">
    <location>
        <begin position="24"/>
        <end position="68"/>
    </location>
</feature>
<evidence type="ECO:0008006" key="3">
    <source>
        <dbReference type="Google" id="ProtNLM"/>
    </source>
</evidence>
<reference evidence="2" key="2">
    <citation type="journal article" date="2015" name="Fish Shellfish Immunol.">
        <title>Early steps in the European eel (Anguilla anguilla)-Vibrio vulnificus interaction in the gills: Role of the RtxA13 toxin.</title>
        <authorList>
            <person name="Callol A."/>
            <person name="Pajuelo D."/>
            <person name="Ebbesson L."/>
            <person name="Teles M."/>
            <person name="MacKenzie S."/>
            <person name="Amaro C."/>
        </authorList>
    </citation>
    <scope>NUCLEOTIDE SEQUENCE</scope>
</reference>
<name>A0A0E9SC38_ANGAN</name>
<accession>A0A0E9SC38</accession>
<keyword evidence="1" id="KW-0732">Signal</keyword>
<feature type="signal peptide" evidence="1">
    <location>
        <begin position="1"/>
        <end position="23"/>
    </location>
</feature>
<reference evidence="2" key="1">
    <citation type="submission" date="2014-11" db="EMBL/GenBank/DDBJ databases">
        <authorList>
            <person name="Amaro Gonzalez C."/>
        </authorList>
    </citation>
    <scope>NUCLEOTIDE SEQUENCE</scope>
</reference>